<accession>A0A1I5DGK9</accession>
<protein>
    <submittedName>
        <fullName evidence="3">Tagatose 1,6-diphosphate aldolase</fullName>
    </submittedName>
</protein>
<name>A0A1I5DGK9_9HYPH</name>
<evidence type="ECO:0000256" key="2">
    <source>
        <dbReference type="ARBA" id="ARBA00023239"/>
    </source>
</evidence>
<dbReference type="InterPro" id="IPR050552">
    <property type="entry name" value="LacD_aldolase"/>
</dbReference>
<reference evidence="3 4" key="1">
    <citation type="submission" date="2016-10" db="EMBL/GenBank/DDBJ databases">
        <authorList>
            <person name="de Groot N.N."/>
        </authorList>
    </citation>
    <scope>NUCLEOTIDE SEQUENCE [LARGE SCALE GENOMIC DNA]</scope>
    <source>
        <strain evidence="3 4">CGMCC 1.9157</strain>
    </source>
</reference>
<comment type="similarity">
    <text evidence="1">Belongs to the aldolase LacD family.</text>
</comment>
<evidence type="ECO:0000313" key="4">
    <source>
        <dbReference type="Proteomes" id="UP000199236"/>
    </source>
</evidence>
<dbReference type="RefSeq" id="WP_175527950.1">
    <property type="nucleotide sequence ID" value="NZ_FOVR01000002.1"/>
</dbReference>
<dbReference type="SMART" id="SM01133">
    <property type="entry name" value="DeoC"/>
    <property type="match status" value="1"/>
</dbReference>
<proteinExistence type="inferred from homology"/>
<dbReference type="SUPFAM" id="SSF51569">
    <property type="entry name" value="Aldolase"/>
    <property type="match status" value="1"/>
</dbReference>
<dbReference type="NCBIfam" id="NF009498">
    <property type="entry name" value="PRK12858.1"/>
    <property type="match status" value="1"/>
</dbReference>
<dbReference type="PANTHER" id="PTHR39340">
    <property type="entry name" value="SULFOFRUCTOSEPHOSPHATE ALDOLASE"/>
    <property type="match status" value="1"/>
</dbReference>
<organism evidence="3 4">
    <name type="scientific">Cohaesibacter marisflavi</name>
    <dbReference type="NCBI Taxonomy" id="655353"/>
    <lineage>
        <taxon>Bacteria</taxon>
        <taxon>Pseudomonadati</taxon>
        <taxon>Pseudomonadota</taxon>
        <taxon>Alphaproteobacteria</taxon>
        <taxon>Hyphomicrobiales</taxon>
        <taxon>Cohaesibacteraceae</taxon>
    </lineage>
</organism>
<dbReference type="EMBL" id="FOVR01000002">
    <property type="protein sequence ID" value="SFN98389.1"/>
    <property type="molecule type" value="Genomic_DNA"/>
</dbReference>
<evidence type="ECO:0000256" key="1">
    <source>
        <dbReference type="ARBA" id="ARBA00008679"/>
    </source>
</evidence>
<dbReference type="Gene3D" id="3.20.20.70">
    <property type="entry name" value="Aldolase class I"/>
    <property type="match status" value="1"/>
</dbReference>
<dbReference type="AlphaFoldDB" id="A0A1I5DGK9"/>
<evidence type="ECO:0000313" key="3">
    <source>
        <dbReference type="EMBL" id="SFN98389.1"/>
    </source>
</evidence>
<keyword evidence="2" id="KW-0456">Lyase</keyword>
<keyword evidence="4" id="KW-1185">Reference proteome</keyword>
<dbReference type="PANTHER" id="PTHR39340:SF1">
    <property type="entry name" value="SULFOFRUCTOSEPHOSPHATE ALDOLASE"/>
    <property type="match status" value="1"/>
</dbReference>
<dbReference type="GO" id="GO:1902777">
    <property type="term" value="P:6-sulfoquinovose(1-) catabolic process"/>
    <property type="evidence" value="ECO:0007669"/>
    <property type="project" value="TreeGrafter"/>
</dbReference>
<dbReference type="InterPro" id="IPR002915">
    <property type="entry name" value="DeoC/FbaB/LacD_aldolase"/>
</dbReference>
<sequence>MNITPGKYWRMRRLADDNGRFKMLAMDQTGPIVNPIKEIRKTDKAPFKDVAAVKSMLGRYLAPKASAVLVDPPLGYAPTIAQIPAHRGLLIGTEWATWETTETGRKSSSVPGWGPDVIRTIGGDGVKVNLWYRPDADEGVKLHQLNYLNGIKKACRENDIPFILEYLVYPFPSETQEEFLARRLELVRGSLADKDIMDPDGVDVFKLEPPTETTNVPDPDGPQAATIQARFDDMAKDLGRPWVLLSAGSTPEDFVRLLTYAYRAGASGYLAGRAIWLQPFSNFPDIATMEKELSETAPALMDQLNAMTDDMATPWTEAAPWHGSVEMAPTGESFAPDYSKKLAAGF</sequence>
<dbReference type="InterPro" id="IPR013785">
    <property type="entry name" value="Aldolase_TIM"/>
</dbReference>
<dbReference type="GO" id="GO:0061595">
    <property type="term" value="F:6-deoxy-6-sulfofructose-1-phosphate aldolase activity"/>
    <property type="evidence" value="ECO:0007669"/>
    <property type="project" value="TreeGrafter"/>
</dbReference>
<gene>
    <name evidence="3" type="ORF">SAMN04488056_102599</name>
</gene>
<dbReference type="STRING" id="655353.SAMN04488056_102599"/>
<dbReference type="Proteomes" id="UP000199236">
    <property type="component" value="Unassembled WGS sequence"/>
</dbReference>
<dbReference type="Pfam" id="PF01791">
    <property type="entry name" value="DeoC"/>
    <property type="match status" value="1"/>
</dbReference>